<evidence type="ECO:0000256" key="3">
    <source>
        <dbReference type="ARBA" id="ARBA00022692"/>
    </source>
</evidence>
<evidence type="ECO:0000256" key="5">
    <source>
        <dbReference type="ARBA" id="ARBA00023136"/>
    </source>
</evidence>
<comment type="caution">
    <text evidence="8">The sequence shown here is derived from an EMBL/GenBank/DDBJ whole genome shotgun (WGS) entry which is preliminary data.</text>
</comment>
<evidence type="ECO:0000256" key="2">
    <source>
        <dbReference type="ARBA" id="ARBA00022475"/>
    </source>
</evidence>
<keyword evidence="8" id="KW-0282">Flagellum</keyword>
<reference evidence="8 9" key="2">
    <citation type="journal article" date="2015" name="Stand. Genomic Sci.">
        <title>Draft genome sequence of Cellulomonas carbonis T26(T) and comparative analysis of six Cellulomonas genomes.</title>
        <authorList>
            <person name="Zhuang W."/>
            <person name="Zhang S."/>
            <person name="Xia X."/>
            <person name="Wang G."/>
        </authorList>
    </citation>
    <scope>NUCLEOTIDE SEQUENCE [LARGE SCALE GENOMIC DNA]</scope>
    <source>
        <strain evidence="8 9">T26</strain>
    </source>
</reference>
<name>A0A0A0BM04_9CELL</name>
<dbReference type="OrthoDB" id="5191841at2"/>
<dbReference type="RefSeq" id="WP_052426531.1">
    <property type="nucleotide sequence ID" value="NZ_AXCY01000141.1"/>
</dbReference>
<evidence type="ECO:0000313" key="9">
    <source>
        <dbReference type="Proteomes" id="UP000029839"/>
    </source>
</evidence>
<proteinExistence type="predicted"/>
<evidence type="ECO:0000256" key="7">
    <source>
        <dbReference type="SAM" id="Phobius"/>
    </source>
</evidence>
<dbReference type="AlphaFoldDB" id="A0A0A0BM04"/>
<keyword evidence="3 7" id="KW-0812">Transmembrane</keyword>
<keyword evidence="9" id="KW-1185">Reference proteome</keyword>
<accession>A0A0A0BM04</accession>
<keyword evidence="2" id="KW-1003">Cell membrane</keyword>
<feature type="region of interest" description="Disordered" evidence="6">
    <location>
        <begin position="125"/>
        <end position="151"/>
    </location>
</feature>
<sequence>MDTSSVVLGLRVVLSLACVLGLIWYANRRLSGTGRAGAAVRRIRRAQPMTLVSRQSLGGKNGLALVDVGGRRLVLGVGEHGVTLLTEVEPPAPEPEDDVHDARVPLTAEELAALAGDDLDLPDLAGALPDVPSDLSSLEDAPSSTPAARTPAVIEPRNPLEGSILDATTWRRAVVAVQERTIRR</sequence>
<keyword evidence="8" id="KW-0966">Cell projection</keyword>
<dbReference type="Pfam" id="PF04347">
    <property type="entry name" value="FliO"/>
    <property type="match status" value="1"/>
</dbReference>
<reference evidence="8 9" key="1">
    <citation type="submission" date="2013-08" db="EMBL/GenBank/DDBJ databases">
        <title>Genome sequencing of Cellulomonas carbonis T26.</title>
        <authorList>
            <person name="Chen F."/>
            <person name="Li Y."/>
            <person name="Wang G."/>
        </authorList>
    </citation>
    <scope>NUCLEOTIDE SEQUENCE [LARGE SCALE GENOMIC DNA]</scope>
    <source>
        <strain evidence="8 9">T26</strain>
    </source>
</reference>
<keyword evidence="8" id="KW-0969">Cilium</keyword>
<dbReference type="GO" id="GO:0044781">
    <property type="term" value="P:bacterial-type flagellum organization"/>
    <property type="evidence" value="ECO:0007669"/>
    <property type="project" value="InterPro"/>
</dbReference>
<evidence type="ECO:0000256" key="4">
    <source>
        <dbReference type="ARBA" id="ARBA00022989"/>
    </source>
</evidence>
<protein>
    <submittedName>
        <fullName evidence="8">Flagellar protein</fullName>
    </submittedName>
</protein>
<feature type="transmembrane region" description="Helical" evidence="7">
    <location>
        <begin position="6"/>
        <end position="26"/>
    </location>
</feature>
<dbReference type="Proteomes" id="UP000029839">
    <property type="component" value="Unassembled WGS sequence"/>
</dbReference>
<comment type="subcellular location">
    <subcellularLocation>
        <location evidence="1">Cell membrane</location>
    </subcellularLocation>
</comment>
<gene>
    <name evidence="8" type="ORF">N868_05700</name>
</gene>
<keyword evidence="4 7" id="KW-1133">Transmembrane helix</keyword>
<organism evidence="8 9">
    <name type="scientific">Cellulomonas carbonis T26</name>
    <dbReference type="NCBI Taxonomy" id="947969"/>
    <lineage>
        <taxon>Bacteria</taxon>
        <taxon>Bacillati</taxon>
        <taxon>Actinomycetota</taxon>
        <taxon>Actinomycetes</taxon>
        <taxon>Micrococcales</taxon>
        <taxon>Cellulomonadaceae</taxon>
        <taxon>Cellulomonas</taxon>
    </lineage>
</organism>
<dbReference type="GO" id="GO:0016020">
    <property type="term" value="C:membrane"/>
    <property type="evidence" value="ECO:0007669"/>
    <property type="project" value="InterPro"/>
</dbReference>
<evidence type="ECO:0000256" key="1">
    <source>
        <dbReference type="ARBA" id="ARBA00004236"/>
    </source>
</evidence>
<feature type="compositionally biased region" description="Low complexity" evidence="6">
    <location>
        <begin position="141"/>
        <end position="151"/>
    </location>
</feature>
<dbReference type="EMBL" id="AXCY01000141">
    <property type="protein sequence ID" value="KGM08915.1"/>
    <property type="molecule type" value="Genomic_DNA"/>
</dbReference>
<evidence type="ECO:0000313" key="8">
    <source>
        <dbReference type="EMBL" id="KGM08915.1"/>
    </source>
</evidence>
<evidence type="ECO:0000256" key="6">
    <source>
        <dbReference type="SAM" id="MobiDB-lite"/>
    </source>
</evidence>
<dbReference type="InterPro" id="IPR022781">
    <property type="entry name" value="Flagellar_biosynth_FliO"/>
</dbReference>
<keyword evidence="5 7" id="KW-0472">Membrane</keyword>